<dbReference type="RefSeq" id="WP_144904121.1">
    <property type="nucleotide sequence ID" value="NZ_JACHOA010000004.1"/>
</dbReference>
<organism evidence="2 3">
    <name type="scientific">Novosphingobium taihuense</name>
    <dbReference type="NCBI Taxonomy" id="260085"/>
    <lineage>
        <taxon>Bacteria</taxon>
        <taxon>Pseudomonadati</taxon>
        <taxon>Pseudomonadota</taxon>
        <taxon>Alphaproteobacteria</taxon>
        <taxon>Sphingomonadales</taxon>
        <taxon>Sphingomonadaceae</taxon>
        <taxon>Novosphingobium</taxon>
    </lineage>
</organism>
<dbReference type="Pfam" id="PF20795">
    <property type="entry name" value="DUF6841"/>
    <property type="match status" value="1"/>
</dbReference>
<evidence type="ECO:0000313" key="2">
    <source>
        <dbReference type="EMBL" id="MBB4614298.1"/>
    </source>
</evidence>
<dbReference type="EMBL" id="JACHOA010000004">
    <property type="protein sequence ID" value="MBB4614298.1"/>
    <property type="molecule type" value="Genomic_DNA"/>
</dbReference>
<dbReference type="AlphaFoldDB" id="A0A7W7EUD6"/>
<dbReference type="Gene3D" id="3.10.450.50">
    <property type="match status" value="1"/>
</dbReference>
<comment type="caution">
    <text evidence="2">The sequence shown here is derived from an EMBL/GenBank/DDBJ whole genome shotgun (WGS) entry which is preliminary data.</text>
</comment>
<dbReference type="Proteomes" id="UP000538566">
    <property type="component" value="Unassembled WGS sequence"/>
</dbReference>
<dbReference type="SUPFAM" id="SSF54427">
    <property type="entry name" value="NTF2-like"/>
    <property type="match status" value="1"/>
</dbReference>
<accession>A0A7W7EUD6</accession>
<evidence type="ECO:0000259" key="1">
    <source>
        <dbReference type="Pfam" id="PF20795"/>
    </source>
</evidence>
<evidence type="ECO:0000313" key="3">
    <source>
        <dbReference type="Proteomes" id="UP000538566"/>
    </source>
</evidence>
<sequence length="136" mass="14645">MSEADSKTALRALMERYFELFNASDFGTALSECYNLPFSWLVGPAADTVLTPEAFVARMSAMRSSLADAGLTYSELLDTKVRMMGPNAALIGVVTARHYGNGKASEVSGATYVAHLGDKGWRLALLIAHPVQDIVD</sequence>
<dbReference type="OrthoDB" id="7595268at2"/>
<name>A0A7W7EUD6_9SPHN</name>
<dbReference type="InterPro" id="IPR049219">
    <property type="entry name" value="DUF6841"/>
</dbReference>
<reference evidence="2 3" key="1">
    <citation type="submission" date="2020-08" db="EMBL/GenBank/DDBJ databases">
        <title>Genomic Encyclopedia of Type Strains, Phase IV (KMG-IV): sequencing the most valuable type-strain genomes for metagenomic binning, comparative biology and taxonomic classification.</title>
        <authorList>
            <person name="Goeker M."/>
        </authorList>
    </citation>
    <scope>NUCLEOTIDE SEQUENCE [LARGE SCALE GENOMIC DNA]</scope>
    <source>
        <strain evidence="2 3">DSM 17507</strain>
    </source>
</reference>
<dbReference type="InterPro" id="IPR032710">
    <property type="entry name" value="NTF2-like_dom_sf"/>
</dbReference>
<gene>
    <name evidence="2" type="ORF">GGR37_002584</name>
</gene>
<protein>
    <recommendedName>
        <fullName evidence="1">DUF6841 domain-containing protein</fullName>
    </recommendedName>
</protein>
<feature type="domain" description="DUF6841" evidence="1">
    <location>
        <begin position="16"/>
        <end position="130"/>
    </location>
</feature>
<proteinExistence type="predicted"/>
<keyword evidence="3" id="KW-1185">Reference proteome</keyword>